<proteinExistence type="predicted"/>
<gene>
    <name evidence="2" type="ORF">GGR95_000301</name>
</gene>
<dbReference type="AlphaFoldDB" id="A0A7W6E4S8"/>
<evidence type="ECO:0000313" key="3">
    <source>
        <dbReference type="Proteomes" id="UP000530268"/>
    </source>
</evidence>
<dbReference type="PROSITE" id="PS51257">
    <property type="entry name" value="PROKAR_LIPOPROTEIN"/>
    <property type="match status" value="1"/>
</dbReference>
<reference evidence="2 3" key="1">
    <citation type="submission" date="2020-08" db="EMBL/GenBank/DDBJ databases">
        <title>Genomic Encyclopedia of Type Strains, Phase IV (KMG-IV): sequencing the most valuable type-strain genomes for metagenomic binning, comparative biology and taxonomic classification.</title>
        <authorList>
            <person name="Goeker M."/>
        </authorList>
    </citation>
    <scope>NUCLEOTIDE SEQUENCE [LARGE SCALE GENOMIC DNA]</scope>
    <source>
        <strain evidence="2 3">DSM 102234</strain>
    </source>
</reference>
<evidence type="ECO:0000256" key="1">
    <source>
        <dbReference type="SAM" id="SignalP"/>
    </source>
</evidence>
<keyword evidence="3" id="KW-1185">Reference proteome</keyword>
<evidence type="ECO:0008006" key="4">
    <source>
        <dbReference type="Google" id="ProtNLM"/>
    </source>
</evidence>
<feature type="chain" id="PRO_5030836383" description="Lipoprotein" evidence="1">
    <location>
        <begin position="26"/>
        <end position="199"/>
    </location>
</feature>
<protein>
    <recommendedName>
        <fullName evidence="4">Lipoprotein</fullName>
    </recommendedName>
</protein>
<dbReference type="RefSeq" id="WP_246423250.1">
    <property type="nucleotide sequence ID" value="NZ_JACIEI010000001.1"/>
</dbReference>
<name>A0A7W6E4S8_9RHOB</name>
<accession>A0A7W6E4S8</accession>
<evidence type="ECO:0000313" key="2">
    <source>
        <dbReference type="EMBL" id="MBB3992682.1"/>
    </source>
</evidence>
<dbReference type="Proteomes" id="UP000530268">
    <property type="component" value="Unassembled WGS sequence"/>
</dbReference>
<keyword evidence="1" id="KW-0732">Signal</keyword>
<comment type="caution">
    <text evidence="2">The sequence shown here is derived from an EMBL/GenBank/DDBJ whole genome shotgun (WGS) entry which is preliminary data.</text>
</comment>
<sequence length="199" mass="21782">MIKVTVVQKIAAMMLVGLLSACNGANDLAGPATPLGDFNLSHNIVVAPKIQKIPLSRELDTEVMTTMLRDAVAERFDRYEGERLYHFGISIESYFLAPPGVPVVAAPKSAMIIRITVWDDAENKKLMPKAHQITVVESLDQGPLVGSGYTKTAEEQFKNLSQNAVKQIENFLVQKNAEEGWFNGGVATSSPEIAEEQPR</sequence>
<feature type="signal peptide" evidence="1">
    <location>
        <begin position="1"/>
        <end position="25"/>
    </location>
</feature>
<dbReference type="EMBL" id="JACIEI010000001">
    <property type="protein sequence ID" value="MBB3992682.1"/>
    <property type="molecule type" value="Genomic_DNA"/>
</dbReference>
<organism evidence="2 3">
    <name type="scientific">Sulfitobacter undariae</name>
    <dbReference type="NCBI Taxonomy" id="1563671"/>
    <lineage>
        <taxon>Bacteria</taxon>
        <taxon>Pseudomonadati</taxon>
        <taxon>Pseudomonadota</taxon>
        <taxon>Alphaproteobacteria</taxon>
        <taxon>Rhodobacterales</taxon>
        <taxon>Roseobacteraceae</taxon>
        <taxon>Sulfitobacter</taxon>
    </lineage>
</organism>